<dbReference type="Proteomes" id="UP000193411">
    <property type="component" value="Unassembled WGS sequence"/>
</dbReference>
<protein>
    <submittedName>
        <fullName evidence="2">Uncharacterized protein</fullName>
    </submittedName>
</protein>
<feature type="transmembrane region" description="Helical" evidence="1">
    <location>
        <begin position="75"/>
        <end position="95"/>
    </location>
</feature>
<accession>A0A1Y2H5P2</accession>
<keyword evidence="1" id="KW-0472">Membrane</keyword>
<name>A0A1Y2H5P2_9FUNG</name>
<dbReference type="EMBL" id="MCFL01000224">
    <property type="protein sequence ID" value="ORZ29324.1"/>
    <property type="molecule type" value="Genomic_DNA"/>
</dbReference>
<evidence type="ECO:0000313" key="3">
    <source>
        <dbReference type="Proteomes" id="UP000193411"/>
    </source>
</evidence>
<organism evidence="2 3">
    <name type="scientific">Catenaria anguillulae PL171</name>
    <dbReference type="NCBI Taxonomy" id="765915"/>
    <lineage>
        <taxon>Eukaryota</taxon>
        <taxon>Fungi</taxon>
        <taxon>Fungi incertae sedis</taxon>
        <taxon>Blastocladiomycota</taxon>
        <taxon>Blastocladiomycetes</taxon>
        <taxon>Blastocladiales</taxon>
        <taxon>Catenariaceae</taxon>
        <taxon>Catenaria</taxon>
    </lineage>
</organism>
<keyword evidence="1" id="KW-1133">Transmembrane helix</keyword>
<comment type="caution">
    <text evidence="2">The sequence shown here is derived from an EMBL/GenBank/DDBJ whole genome shotgun (WGS) entry which is preliminary data.</text>
</comment>
<proteinExistence type="predicted"/>
<keyword evidence="1" id="KW-0812">Transmembrane</keyword>
<sequence length="104" mass="11590">MDCPSVHQGRAVGYRIFGIDRTRMHVDLRVGKPAKAGGGWLGRAWDKKGCVFVAIIFVIVLRRFARVVLARLASLFPLAMLSFALTDNVIVLLFLEHVDLRVGK</sequence>
<keyword evidence="3" id="KW-1185">Reference proteome</keyword>
<evidence type="ECO:0000313" key="2">
    <source>
        <dbReference type="EMBL" id="ORZ29324.1"/>
    </source>
</evidence>
<dbReference type="AlphaFoldDB" id="A0A1Y2H5P2"/>
<gene>
    <name evidence="2" type="ORF">BCR44DRAFT_45030</name>
</gene>
<reference evidence="2 3" key="1">
    <citation type="submission" date="2016-07" db="EMBL/GenBank/DDBJ databases">
        <title>Pervasive Adenine N6-methylation of Active Genes in Fungi.</title>
        <authorList>
            <consortium name="DOE Joint Genome Institute"/>
            <person name="Mondo S.J."/>
            <person name="Dannebaum R.O."/>
            <person name="Kuo R.C."/>
            <person name="Labutti K."/>
            <person name="Haridas S."/>
            <person name="Kuo A."/>
            <person name="Salamov A."/>
            <person name="Ahrendt S.R."/>
            <person name="Lipzen A."/>
            <person name="Sullivan W."/>
            <person name="Andreopoulos W.B."/>
            <person name="Clum A."/>
            <person name="Lindquist E."/>
            <person name="Daum C."/>
            <person name="Ramamoorthy G.K."/>
            <person name="Gryganskyi A."/>
            <person name="Culley D."/>
            <person name="Magnuson J.K."/>
            <person name="James T.Y."/>
            <person name="O'Malley M.A."/>
            <person name="Stajich J.E."/>
            <person name="Spatafora J.W."/>
            <person name="Visel A."/>
            <person name="Grigoriev I.V."/>
        </authorList>
    </citation>
    <scope>NUCLEOTIDE SEQUENCE [LARGE SCALE GENOMIC DNA]</scope>
    <source>
        <strain evidence="2 3">PL171</strain>
    </source>
</reference>
<evidence type="ECO:0000256" key="1">
    <source>
        <dbReference type="SAM" id="Phobius"/>
    </source>
</evidence>